<accession>A0A167RRM6</accession>
<dbReference type="EMBL" id="KV417267">
    <property type="protein sequence ID" value="KZP01196.1"/>
    <property type="molecule type" value="Genomic_DNA"/>
</dbReference>
<protein>
    <submittedName>
        <fullName evidence="1">Uncharacterized protein</fullName>
    </submittedName>
</protein>
<evidence type="ECO:0000313" key="1">
    <source>
        <dbReference type="EMBL" id="KZP01196.1"/>
    </source>
</evidence>
<dbReference type="AlphaFoldDB" id="A0A167RRM6"/>
<sequence length="122" mass="13513">MLIWPRNVGCRNGAGRLYIPMVIRRRNAACWNGNSDRTCRCRSGPGMRGPGMLRACVHACADQAQECSTQEWPKVSVHSNGDQAEDCGMLKCPSTIVHADVDRGIWHTGMRHGRSSYANADR</sequence>
<reference evidence="1 2" key="1">
    <citation type="journal article" date="2016" name="Mol. Biol. Evol.">
        <title>Comparative Genomics of Early-Diverging Mushroom-Forming Fungi Provides Insights into the Origins of Lignocellulose Decay Capabilities.</title>
        <authorList>
            <person name="Nagy L.G."/>
            <person name="Riley R."/>
            <person name="Tritt A."/>
            <person name="Adam C."/>
            <person name="Daum C."/>
            <person name="Floudas D."/>
            <person name="Sun H."/>
            <person name="Yadav J.S."/>
            <person name="Pangilinan J."/>
            <person name="Larsson K.H."/>
            <person name="Matsuura K."/>
            <person name="Barry K."/>
            <person name="Labutti K."/>
            <person name="Kuo R."/>
            <person name="Ohm R.A."/>
            <person name="Bhattacharya S.S."/>
            <person name="Shirouzu T."/>
            <person name="Yoshinaga Y."/>
            <person name="Martin F.M."/>
            <person name="Grigoriev I.V."/>
            <person name="Hibbett D.S."/>
        </authorList>
    </citation>
    <scope>NUCLEOTIDE SEQUENCE [LARGE SCALE GENOMIC DNA]</scope>
    <source>
        <strain evidence="1 2">TUFC12733</strain>
    </source>
</reference>
<keyword evidence="2" id="KW-1185">Reference proteome</keyword>
<proteinExistence type="predicted"/>
<evidence type="ECO:0000313" key="2">
    <source>
        <dbReference type="Proteomes" id="UP000076738"/>
    </source>
</evidence>
<gene>
    <name evidence="1" type="ORF">CALVIDRAFT_126899</name>
</gene>
<name>A0A167RRM6_CALVF</name>
<organism evidence="1 2">
    <name type="scientific">Calocera viscosa (strain TUFC12733)</name>
    <dbReference type="NCBI Taxonomy" id="1330018"/>
    <lineage>
        <taxon>Eukaryota</taxon>
        <taxon>Fungi</taxon>
        <taxon>Dikarya</taxon>
        <taxon>Basidiomycota</taxon>
        <taxon>Agaricomycotina</taxon>
        <taxon>Dacrymycetes</taxon>
        <taxon>Dacrymycetales</taxon>
        <taxon>Dacrymycetaceae</taxon>
        <taxon>Calocera</taxon>
    </lineage>
</organism>
<dbReference type="Proteomes" id="UP000076738">
    <property type="component" value="Unassembled WGS sequence"/>
</dbReference>